<sequence>MIVKEKKGHQVLTYIGLMLITLLTLLPLIWMLSASLKTDSEVFSLPIRWIPELPQWSNYIKIWNKIPLGRFTWNTLKLTVMITVIQIITSSFAAYGFSKCKFKGRDLLFLCYVTTIAIPWQVYMLPQYSIMNKLHLVDSHMGYVMLQSFVAFGVFMMRQFYLSIPDELLEAARIDGLNEYGIYYRIVLPLSKPSLATLTIFSFVTIWNDFMGPMIYFNTTGLKTIQLGIRMFIGQYSTEYGLIMAASVVALIPVFVIFLAFQRFFVQGIATSGLKG</sequence>
<keyword evidence="9" id="KW-0547">Nucleotide-binding</keyword>
<gene>
    <name evidence="9" type="ORF">IO98_06800</name>
</gene>
<evidence type="ECO:0000256" key="3">
    <source>
        <dbReference type="ARBA" id="ARBA00022475"/>
    </source>
</evidence>
<dbReference type="SUPFAM" id="SSF161098">
    <property type="entry name" value="MetI-like"/>
    <property type="match status" value="1"/>
</dbReference>
<evidence type="ECO:0000256" key="7">
    <source>
        <dbReference type="RuleBase" id="RU363032"/>
    </source>
</evidence>
<reference evidence="9 10" key="1">
    <citation type="submission" date="2014-07" db="EMBL/GenBank/DDBJ databases">
        <title>Draft genome of Clostridium celerecrescens 152B isolated from sediments associated with methane hydrate from Krishna Godavari basin.</title>
        <authorList>
            <person name="Honkalas V.S."/>
            <person name="Dabir A.P."/>
            <person name="Arora P."/>
            <person name="Dhakephalkar P.K."/>
        </authorList>
    </citation>
    <scope>NUCLEOTIDE SEQUENCE [LARGE SCALE GENOMIC DNA]</scope>
    <source>
        <strain evidence="9 10">152B</strain>
    </source>
</reference>
<feature type="transmembrane region" description="Helical" evidence="7">
    <location>
        <begin position="78"/>
        <end position="95"/>
    </location>
</feature>
<dbReference type="Proteomes" id="UP000028525">
    <property type="component" value="Unassembled WGS sequence"/>
</dbReference>
<dbReference type="InterPro" id="IPR035906">
    <property type="entry name" value="MetI-like_sf"/>
</dbReference>
<evidence type="ECO:0000256" key="2">
    <source>
        <dbReference type="ARBA" id="ARBA00022448"/>
    </source>
</evidence>
<evidence type="ECO:0000256" key="6">
    <source>
        <dbReference type="ARBA" id="ARBA00023136"/>
    </source>
</evidence>
<dbReference type="CDD" id="cd06261">
    <property type="entry name" value="TM_PBP2"/>
    <property type="match status" value="1"/>
</dbReference>
<dbReference type="GO" id="GO:0005524">
    <property type="term" value="F:ATP binding"/>
    <property type="evidence" value="ECO:0007669"/>
    <property type="project" value="UniProtKB-KW"/>
</dbReference>
<keyword evidence="2 7" id="KW-0813">Transport</keyword>
<dbReference type="PANTHER" id="PTHR43744:SF12">
    <property type="entry name" value="ABC TRANSPORTER PERMEASE PROTEIN MG189-RELATED"/>
    <property type="match status" value="1"/>
</dbReference>
<feature type="domain" description="ABC transmembrane type-1" evidence="8">
    <location>
        <begin position="72"/>
        <end position="261"/>
    </location>
</feature>
<name>A0A084JPD2_9FIRM</name>
<accession>A0A084JPD2</accession>
<dbReference type="Pfam" id="PF00528">
    <property type="entry name" value="BPD_transp_1"/>
    <property type="match status" value="1"/>
</dbReference>
<evidence type="ECO:0000313" key="10">
    <source>
        <dbReference type="Proteomes" id="UP000028525"/>
    </source>
</evidence>
<evidence type="ECO:0000256" key="5">
    <source>
        <dbReference type="ARBA" id="ARBA00022989"/>
    </source>
</evidence>
<dbReference type="Gene3D" id="1.10.3720.10">
    <property type="entry name" value="MetI-like"/>
    <property type="match status" value="1"/>
</dbReference>
<dbReference type="GO" id="GO:0055085">
    <property type="term" value="P:transmembrane transport"/>
    <property type="evidence" value="ECO:0007669"/>
    <property type="project" value="InterPro"/>
</dbReference>
<keyword evidence="9" id="KW-0067">ATP-binding</keyword>
<dbReference type="GO" id="GO:0005886">
    <property type="term" value="C:plasma membrane"/>
    <property type="evidence" value="ECO:0007669"/>
    <property type="project" value="UniProtKB-SubCell"/>
</dbReference>
<keyword evidence="5 7" id="KW-1133">Transmembrane helix</keyword>
<dbReference type="EMBL" id="JPME01000009">
    <property type="protein sequence ID" value="KEZ90816.1"/>
    <property type="molecule type" value="Genomic_DNA"/>
</dbReference>
<organism evidence="9 10">
    <name type="scientific">Lacrimispora celerecrescens</name>
    <dbReference type="NCBI Taxonomy" id="29354"/>
    <lineage>
        <taxon>Bacteria</taxon>
        <taxon>Bacillati</taxon>
        <taxon>Bacillota</taxon>
        <taxon>Clostridia</taxon>
        <taxon>Lachnospirales</taxon>
        <taxon>Lachnospiraceae</taxon>
        <taxon>Lacrimispora</taxon>
    </lineage>
</organism>
<dbReference type="RefSeq" id="WP_038279425.1">
    <property type="nucleotide sequence ID" value="NZ_JPME01000009.1"/>
</dbReference>
<comment type="similarity">
    <text evidence="7">Belongs to the binding-protein-dependent transport system permease family.</text>
</comment>
<evidence type="ECO:0000256" key="4">
    <source>
        <dbReference type="ARBA" id="ARBA00022692"/>
    </source>
</evidence>
<feature type="transmembrane region" description="Helical" evidence="7">
    <location>
        <begin position="182"/>
        <end position="207"/>
    </location>
</feature>
<feature type="transmembrane region" description="Helical" evidence="7">
    <location>
        <begin position="240"/>
        <end position="261"/>
    </location>
</feature>
<proteinExistence type="inferred from homology"/>
<dbReference type="PROSITE" id="PS50928">
    <property type="entry name" value="ABC_TM1"/>
    <property type="match status" value="1"/>
</dbReference>
<evidence type="ECO:0000259" key="8">
    <source>
        <dbReference type="PROSITE" id="PS50928"/>
    </source>
</evidence>
<comment type="subcellular location">
    <subcellularLocation>
        <location evidence="1 7">Cell membrane</location>
        <topology evidence="1 7">Multi-pass membrane protein</topology>
    </subcellularLocation>
</comment>
<keyword evidence="3" id="KW-1003">Cell membrane</keyword>
<protein>
    <submittedName>
        <fullName evidence="9">Sugar ABC transporter ATP-binding protein</fullName>
    </submittedName>
</protein>
<dbReference type="InterPro" id="IPR000515">
    <property type="entry name" value="MetI-like"/>
</dbReference>
<comment type="caution">
    <text evidence="9">The sequence shown here is derived from an EMBL/GenBank/DDBJ whole genome shotgun (WGS) entry which is preliminary data.</text>
</comment>
<feature type="transmembrane region" description="Helical" evidence="7">
    <location>
        <begin position="107"/>
        <end position="123"/>
    </location>
</feature>
<dbReference type="STRING" id="29354.IO98_06800"/>
<feature type="transmembrane region" description="Helical" evidence="7">
    <location>
        <begin position="143"/>
        <end position="161"/>
    </location>
</feature>
<evidence type="ECO:0000313" key="9">
    <source>
        <dbReference type="EMBL" id="KEZ90816.1"/>
    </source>
</evidence>
<dbReference type="OrthoDB" id="9787837at2"/>
<keyword evidence="4 7" id="KW-0812">Transmembrane</keyword>
<keyword evidence="10" id="KW-1185">Reference proteome</keyword>
<evidence type="ECO:0000256" key="1">
    <source>
        <dbReference type="ARBA" id="ARBA00004651"/>
    </source>
</evidence>
<keyword evidence="6 7" id="KW-0472">Membrane</keyword>
<dbReference type="PANTHER" id="PTHR43744">
    <property type="entry name" value="ABC TRANSPORTER PERMEASE PROTEIN MG189-RELATED-RELATED"/>
    <property type="match status" value="1"/>
</dbReference>
<feature type="transmembrane region" description="Helical" evidence="7">
    <location>
        <begin position="12"/>
        <end position="32"/>
    </location>
</feature>
<dbReference type="AlphaFoldDB" id="A0A084JPD2"/>